<evidence type="ECO:0000256" key="6">
    <source>
        <dbReference type="SAM" id="SignalP"/>
    </source>
</evidence>
<dbReference type="EMBL" id="JAGETZ010000011">
    <property type="protein sequence ID" value="MBO2011537.1"/>
    <property type="molecule type" value="Genomic_DNA"/>
</dbReference>
<dbReference type="InterPro" id="IPR006665">
    <property type="entry name" value="OmpA-like"/>
</dbReference>
<dbReference type="InterPro" id="IPR011042">
    <property type="entry name" value="6-blade_b-propeller_TolB-like"/>
</dbReference>
<keyword evidence="9" id="KW-1185">Reference proteome</keyword>
<feature type="signal peptide" evidence="6">
    <location>
        <begin position="1"/>
        <end position="27"/>
    </location>
</feature>
<comment type="caution">
    <text evidence="8">The sequence shown here is derived from an EMBL/GenBank/DDBJ whole genome shotgun (WGS) entry which is preliminary data.</text>
</comment>
<organism evidence="8 9">
    <name type="scientific">Hymenobacter negativus</name>
    <dbReference type="NCBI Taxonomy" id="2795026"/>
    <lineage>
        <taxon>Bacteria</taxon>
        <taxon>Pseudomonadati</taxon>
        <taxon>Bacteroidota</taxon>
        <taxon>Cytophagia</taxon>
        <taxon>Cytophagales</taxon>
        <taxon>Hymenobacteraceae</taxon>
        <taxon>Hymenobacter</taxon>
    </lineage>
</organism>
<dbReference type="InterPro" id="IPR011659">
    <property type="entry name" value="WD40"/>
</dbReference>
<evidence type="ECO:0000256" key="3">
    <source>
        <dbReference type="ARBA" id="ARBA00023237"/>
    </source>
</evidence>
<evidence type="ECO:0000256" key="4">
    <source>
        <dbReference type="PROSITE-ProRule" id="PRU00473"/>
    </source>
</evidence>
<dbReference type="SUPFAM" id="SSF103088">
    <property type="entry name" value="OmpA-like"/>
    <property type="match status" value="1"/>
</dbReference>
<reference evidence="8 9" key="1">
    <citation type="submission" date="2021-03" db="EMBL/GenBank/DDBJ databases">
        <authorList>
            <person name="Kim M.K."/>
        </authorList>
    </citation>
    <scope>NUCLEOTIDE SEQUENCE [LARGE SCALE GENOMIC DNA]</scope>
    <source>
        <strain evidence="8 9">BT442</strain>
    </source>
</reference>
<keyword evidence="3" id="KW-0998">Cell outer membrane</keyword>
<feature type="compositionally biased region" description="Low complexity" evidence="5">
    <location>
        <begin position="36"/>
        <end position="65"/>
    </location>
</feature>
<proteinExistence type="predicted"/>
<dbReference type="PANTHER" id="PTHR30329:SF21">
    <property type="entry name" value="LIPOPROTEIN YIAD-RELATED"/>
    <property type="match status" value="1"/>
</dbReference>
<evidence type="ECO:0000313" key="8">
    <source>
        <dbReference type="EMBL" id="MBO2011537.1"/>
    </source>
</evidence>
<comment type="subcellular location">
    <subcellularLocation>
        <location evidence="1">Cell outer membrane</location>
    </subcellularLocation>
</comment>
<dbReference type="InterPro" id="IPR050330">
    <property type="entry name" value="Bact_OuterMem_StrucFunc"/>
</dbReference>
<dbReference type="Gene3D" id="2.120.10.30">
    <property type="entry name" value="TolB, C-terminal domain"/>
    <property type="match status" value="1"/>
</dbReference>
<keyword evidence="2 4" id="KW-0472">Membrane</keyword>
<dbReference type="Proteomes" id="UP000664369">
    <property type="component" value="Unassembled WGS sequence"/>
</dbReference>
<name>A0ABS3QJW9_9BACT</name>
<feature type="domain" description="OmpA-like" evidence="7">
    <location>
        <begin position="583"/>
        <end position="701"/>
    </location>
</feature>
<dbReference type="Pfam" id="PF07676">
    <property type="entry name" value="PD40"/>
    <property type="match status" value="2"/>
</dbReference>
<evidence type="ECO:0000256" key="5">
    <source>
        <dbReference type="SAM" id="MobiDB-lite"/>
    </source>
</evidence>
<dbReference type="SUPFAM" id="SSF82171">
    <property type="entry name" value="DPP6 N-terminal domain-like"/>
    <property type="match status" value="1"/>
</dbReference>
<evidence type="ECO:0000259" key="7">
    <source>
        <dbReference type="PROSITE" id="PS51123"/>
    </source>
</evidence>
<dbReference type="InterPro" id="IPR036737">
    <property type="entry name" value="OmpA-like_sf"/>
</dbReference>
<feature type="region of interest" description="Disordered" evidence="5">
    <location>
        <begin position="30"/>
        <end position="65"/>
    </location>
</feature>
<gene>
    <name evidence="8" type="ORF">J4E00_20900</name>
</gene>
<evidence type="ECO:0000313" key="9">
    <source>
        <dbReference type="Proteomes" id="UP000664369"/>
    </source>
</evidence>
<dbReference type="Gene3D" id="3.30.1330.60">
    <property type="entry name" value="OmpA-like domain"/>
    <property type="match status" value="1"/>
</dbReference>
<feature type="chain" id="PRO_5046857911" evidence="6">
    <location>
        <begin position="28"/>
        <end position="714"/>
    </location>
</feature>
<evidence type="ECO:0000256" key="2">
    <source>
        <dbReference type="ARBA" id="ARBA00023136"/>
    </source>
</evidence>
<dbReference type="Pfam" id="PF00691">
    <property type="entry name" value="OmpA"/>
    <property type="match status" value="1"/>
</dbReference>
<dbReference type="InterPro" id="IPR006664">
    <property type="entry name" value="OMP_bac"/>
</dbReference>
<sequence length="714" mass="79990">MLVLLRRGSFLFLLLLLGIAAAPRAFAQRRPTKRIPAAASPSADTTSGGASAAPKKSTIKPASAAAKPAIAPGTYRVRGLNSRVSRKLRLRPDGTPDFVFINRYPFYEDKKALKAISKSEKRRQYHQTRLLLEDYVAKFGPVNFEKNADMLWRLGQLLERDSQAIKAKAYYRLALKHSRSDIKKVQLYYDSLEEKNQELYVPLKTYYDLVEYRKNLNTFHPPKGVYTSMGDAINSKTPDYGPALGGNDSLLIFSSKRKRRGLTGVVDEDLYTSHKEGISWTDAEPLPKPINSPNNEGSACLSKDGKTIFFARCECTTCHGNCDLYTATRGKDGKWTAPKSLGPLVNSLGWDSQPTLSQGEDTLYFASDRLGGFGLSDIYFTHKLKNGQWSPAENVGPVINTRDNEVSPFYHPLYHVLYFSSRGQLLNFGDFDIYKTYRVGGRWQEPKNIGPLVNGKGSEYYFTIDRESKNLYYARSEAQELNNLDLYSFPLPMEAQPLATTKVEGTLIDSVSSKPLKGIVSIIDTDNGVEVASKFIRPDGTFDFELIEGSHYAMLIQSNDFFSVEKQFELKGDTVMTLLTNSIDYKLPLIFKNLEFEQGKAAVLPAMQTTLDRIALFMVDHPSFRLSIAGHTDTSGDPDVNEKLSQDRAEAIRRYIERKGKLAPNRIESFGYGSSKPLKDEVSEADAKVNRRVEFKLMKPETDDKPADGGGAWK</sequence>
<dbReference type="RefSeq" id="WP_208177224.1">
    <property type="nucleotide sequence ID" value="NZ_JAGETZ010000011.1"/>
</dbReference>
<keyword evidence="6" id="KW-0732">Signal</keyword>
<evidence type="ECO:0000256" key="1">
    <source>
        <dbReference type="ARBA" id="ARBA00004442"/>
    </source>
</evidence>
<protein>
    <submittedName>
        <fullName evidence="8">OmpA family protein</fullName>
    </submittedName>
</protein>
<accession>A0ABS3QJW9</accession>
<dbReference type="PANTHER" id="PTHR30329">
    <property type="entry name" value="STATOR ELEMENT OF FLAGELLAR MOTOR COMPLEX"/>
    <property type="match status" value="1"/>
</dbReference>
<dbReference type="PROSITE" id="PS51123">
    <property type="entry name" value="OMPA_2"/>
    <property type="match status" value="1"/>
</dbReference>
<dbReference type="PRINTS" id="PR01021">
    <property type="entry name" value="OMPADOMAIN"/>
</dbReference>
<dbReference type="CDD" id="cd07185">
    <property type="entry name" value="OmpA_C-like"/>
    <property type="match status" value="1"/>
</dbReference>